<organism evidence="1 2">
    <name type="scientific">Massilia orientalis</name>
    <dbReference type="NCBI Taxonomy" id="3050128"/>
    <lineage>
        <taxon>Bacteria</taxon>
        <taxon>Pseudomonadati</taxon>
        <taxon>Pseudomonadota</taxon>
        <taxon>Betaproteobacteria</taxon>
        <taxon>Burkholderiales</taxon>
        <taxon>Oxalobacteraceae</taxon>
        <taxon>Telluria group</taxon>
        <taxon>Massilia</taxon>
    </lineage>
</organism>
<sequence length="394" mass="43571">MRKRLSLCVVGLGLSWSAYAAPESSTLAQEISDGFYSRINGLAYGLYQDTLSSPLNPNNSLGIASNQAAFQFRPDFNLKLRAFEFDLRPRFYWTRSRIDSPGMPPDRKIEHKVFLNEGSIRFRPHDRLTLSYGRENLQWGPSSLVSPSNPFNANNGKNNPNLEQPGLDYARAVYVASSAVTVSLIDNTGRGRLDPLNRYRKARAVKLDFTGDTTYFSLIGSKATGEGSRIGGFAGWNVSDALLLHAEGSVGRKSGSPGVAPRNRQLLTGASYTLESGPTLTAEYFFNKDGCPDAPIQTCLQRRGALLDPVLPLARRRYAMLQFLDTKIAGKLNLTARYIRNLDDVSSHFIVNAEYELGDHLQLLIVPAHYRGTANSEFGSLLHRSVFVGASYTY</sequence>
<name>A0ACC7MJ00_9BURK</name>
<evidence type="ECO:0000313" key="2">
    <source>
        <dbReference type="Proteomes" id="UP001168096"/>
    </source>
</evidence>
<dbReference type="EMBL" id="JASNRB020000034">
    <property type="protein sequence ID" value="MFJ1472118.1"/>
    <property type="molecule type" value="Genomic_DNA"/>
</dbReference>
<gene>
    <name evidence="1" type="ORF">QPK29_030735</name>
</gene>
<keyword evidence="2" id="KW-1185">Reference proteome</keyword>
<proteinExistence type="predicted"/>
<accession>A0ACC7MJ00</accession>
<protein>
    <submittedName>
        <fullName evidence="1">Uncharacterized protein</fullName>
    </submittedName>
</protein>
<reference evidence="1" key="1">
    <citation type="submission" date="2024-11" db="EMBL/GenBank/DDBJ databases">
        <title>Description of Massilia orientalis sp. nov., isolated from rhizosphere soil of Ageratina adenophora.</title>
        <authorList>
            <person name="Wang Y."/>
        </authorList>
    </citation>
    <scope>NUCLEOTIDE SEQUENCE</scope>
    <source>
        <strain evidence="1">YIM B02787</strain>
    </source>
</reference>
<evidence type="ECO:0000313" key="1">
    <source>
        <dbReference type="EMBL" id="MFJ1472118.1"/>
    </source>
</evidence>
<comment type="caution">
    <text evidence="1">The sequence shown here is derived from an EMBL/GenBank/DDBJ whole genome shotgun (WGS) entry which is preliminary data.</text>
</comment>
<dbReference type="Proteomes" id="UP001168096">
    <property type="component" value="Unassembled WGS sequence"/>
</dbReference>